<evidence type="ECO:0000313" key="3">
    <source>
        <dbReference type="EMBL" id="MBB3862712.1"/>
    </source>
</evidence>
<protein>
    <submittedName>
        <fullName evidence="3">Putative DNA-binding transcriptional regulator YafY</fullName>
    </submittedName>
</protein>
<comment type="caution">
    <text evidence="3">The sequence shown here is derived from an EMBL/GenBank/DDBJ whole genome shotgun (WGS) entry which is preliminary data.</text>
</comment>
<dbReference type="EMBL" id="JACICY010000020">
    <property type="protein sequence ID" value="MBB3862712.1"/>
    <property type="molecule type" value="Genomic_DNA"/>
</dbReference>
<evidence type="ECO:0000313" key="4">
    <source>
        <dbReference type="Proteomes" id="UP000562395"/>
    </source>
</evidence>
<reference evidence="3 4" key="1">
    <citation type="submission" date="2020-08" db="EMBL/GenBank/DDBJ databases">
        <title>Genomic Encyclopedia of Type Strains, Phase IV (KMG-IV): sequencing the most valuable type-strain genomes for metagenomic binning, comparative biology and taxonomic classification.</title>
        <authorList>
            <person name="Goeker M."/>
        </authorList>
    </citation>
    <scope>NUCLEOTIDE SEQUENCE [LARGE SCALE GENOMIC DNA]</scope>
    <source>
        <strain evidence="3 4">DSM 14552</strain>
    </source>
</reference>
<dbReference type="RefSeq" id="WP_244857793.1">
    <property type="nucleotide sequence ID" value="NZ_JACICY010000020.1"/>
</dbReference>
<sequence>MMTKRLSNLDRTLKLVHALTQSIEGLTLDEMAALLDVNRRTVERMRNVILIHFDLEETVDGRIKRFRIKDSPGRAYARPSSSEVAALQSVVEAGRREGTANTEALEKLLSKIKIAFDSAERRRLDNDLDLLTRLQRSRVAAGPAVIASPEDLTTIQSAILASHCVDFDYQPDWADEPSWRRVVPYGLIHGPITYLVGKMPDRDDPPFTFRLDRMSNVRDSGLVGCPPEDWDLDAWMARSFGIWHEAGHEIVLRVLAPAVDRARAWRFHPHQQFEEVGDELIVRFQSGGLFELANHLFGWAGELVIEGPDALKDMMEKRLADAQTMLRPDLS</sequence>
<dbReference type="InterPro" id="IPR026881">
    <property type="entry name" value="WYL_dom"/>
</dbReference>
<dbReference type="GO" id="GO:0003677">
    <property type="term" value="F:DNA binding"/>
    <property type="evidence" value="ECO:0007669"/>
    <property type="project" value="UniProtKB-KW"/>
</dbReference>
<accession>A0A7W6EXT5</accession>
<name>A0A7W6EXT5_9SPHN</name>
<keyword evidence="3" id="KW-0238">DNA-binding</keyword>
<feature type="domain" description="WYL" evidence="1">
    <location>
        <begin position="152"/>
        <end position="218"/>
    </location>
</feature>
<dbReference type="InterPro" id="IPR057727">
    <property type="entry name" value="WCX_dom"/>
</dbReference>
<dbReference type="Pfam" id="PF25583">
    <property type="entry name" value="WCX"/>
    <property type="match status" value="1"/>
</dbReference>
<dbReference type="PANTHER" id="PTHR34580">
    <property type="match status" value="1"/>
</dbReference>
<feature type="domain" description="WCX" evidence="2">
    <location>
        <begin position="248"/>
        <end position="322"/>
    </location>
</feature>
<dbReference type="Pfam" id="PF13280">
    <property type="entry name" value="WYL"/>
    <property type="match status" value="1"/>
</dbReference>
<dbReference type="PANTHER" id="PTHR34580:SF1">
    <property type="entry name" value="PROTEIN PAFC"/>
    <property type="match status" value="1"/>
</dbReference>
<keyword evidence="4" id="KW-1185">Reference proteome</keyword>
<gene>
    <name evidence="3" type="ORF">GGQ88_004014</name>
</gene>
<dbReference type="Proteomes" id="UP000562395">
    <property type="component" value="Unassembled WGS sequence"/>
</dbReference>
<evidence type="ECO:0000259" key="2">
    <source>
        <dbReference type="Pfam" id="PF25583"/>
    </source>
</evidence>
<dbReference type="InterPro" id="IPR051534">
    <property type="entry name" value="CBASS_pafABC_assoc_protein"/>
</dbReference>
<dbReference type="AlphaFoldDB" id="A0A7W6EXT5"/>
<evidence type="ECO:0000259" key="1">
    <source>
        <dbReference type="Pfam" id="PF13280"/>
    </source>
</evidence>
<dbReference type="PROSITE" id="PS52050">
    <property type="entry name" value="WYL"/>
    <property type="match status" value="1"/>
</dbReference>
<proteinExistence type="predicted"/>
<organism evidence="3 4">
    <name type="scientific">Novosphingobium hassiacum</name>
    <dbReference type="NCBI Taxonomy" id="173676"/>
    <lineage>
        <taxon>Bacteria</taxon>
        <taxon>Pseudomonadati</taxon>
        <taxon>Pseudomonadota</taxon>
        <taxon>Alphaproteobacteria</taxon>
        <taxon>Sphingomonadales</taxon>
        <taxon>Sphingomonadaceae</taxon>
        <taxon>Novosphingobium</taxon>
    </lineage>
</organism>